<protein>
    <recommendedName>
        <fullName evidence="1">Fido domain-containing protein</fullName>
    </recommendedName>
</protein>
<dbReference type="EMBL" id="CP017686">
    <property type="protein sequence ID" value="AYQ54989.1"/>
    <property type="molecule type" value="Genomic_DNA"/>
</dbReference>
<evidence type="ECO:0000313" key="3">
    <source>
        <dbReference type="Proteomes" id="UP000273278"/>
    </source>
</evidence>
<sequence length="161" mass="18619">MRAIGKKEARRMFGRLKERFGRKKQPTASYNRIEEYNRCRSNIMRVHHLVIVASGEEREVGLEDAVISSAAIDGLCDRIMDCPDWFSKTAVAIDYIANFHPFVEGNKRTALQIAIRLLRNGGYELDDDDETYLFIRNVASGMYDREEVEDWLRCNTHISSL</sequence>
<name>A0A3G3IGY3_9ARCH</name>
<evidence type="ECO:0000259" key="1">
    <source>
        <dbReference type="PROSITE" id="PS51459"/>
    </source>
</evidence>
<dbReference type="InterPro" id="IPR003812">
    <property type="entry name" value="Fido"/>
</dbReference>
<dbReference type="Proteomes" id="UP000273278">
    <property type="component" value="Chromosome"/>
</dbReference>
<dbReference type="Pfam" id="PF02661">
    <property type="entry name" value="Fic"/>
    <property type="match status" value="1"/>
</dbReference>
<accession>A0A3G3IGY3</accession>
<dbReference type="Gene3D" id="1.20.120.1870">
    <property type="entry name" value="Fic/DOC protein, Fido domain"/>
    <property type="match status" value="1"/>
</dbReference>
<dbReference type="GeneID" id="41321624"/>
<organism evidence="2 3">
    <name type="scientific">Methanomethylophilus alvi</name>
    <dbReference type="NCBI Taxonomy" id="1291540"/>
    <lineage>
        <taxon>Archaea</taxon>
        <taxon>Methanobacteriati</taxon>
        <taxon>Thermoplasmatota</taxon>
        <taxon>Thermoplasmata</taxon>
        <taxon>Methanomassiliicoccales</taxon>
        <taxon>Methanomethylophilaceae</taxon>
        <taxon>Methanomethylophilus</taxon>
    </lineage>
</organism>
<dbReference type="InterPro" id="IPR036597">
    <property type="entry name" value="Fido-like_dom_sf"/>
</dbReference>
<dbReference type="PANTHER" id="PTHR39426:SF1">
    <property type="entry name" value="HOMOLOGY TO DEATH-ON-CURING PROTEIN OF PHAGE P1"/>
    <property type="match status" value="1"/>
</dbReference>
<dbReference type="InterPro" id="IPR006440">
    <property type="entry name" value="Doc"/>
</dbReference>
<gene>
    <name evidence="2" type="ORF">BKD89_04115</name>
</gene>
<reference evidence="2 3" key="1">
    <citation type="submission" date="2016-10" db="EMBL/GenBank/DDBJ databases">
        <title>Complete genome of the TMA-utilizing, human hosted archaeon Methanomethylophilus alvus Gen. nov, sp. nov., strain Mx-05, derived from a pure culture.</title>
        <authorList>
            <person name="Brugere J.-F."/>
            <person name="Ben Hania W."/>
            <person name="Chaudhary P.P."/>
            <person name="Gaci N."/>
            <person name="Borrel G."/>
            <person name="Cao Van Tuat L."/>
            <person name="Fardeau M.-L."/>
            <person name="Harris H.M.B."/>
            <person name="O'Toole P.W."/>
            <person name="Ollivier B."/>
        </authorList>
    </citation>
    <scope>NUCLEOTIDE SEQUENCE [LARGE SCALE GENOMIC DNA]</scope>
    <source>
        <strain evidence="2 3">Mx-05</strain>
    </source>
</reference>
<dbReference type="PANTHER" id="PTHR39426">
    <property type="entry name" value="HOMOLOGY TO DEATH-ON-CURING PROTEIN OF PHAGE P1"/>
    <property type="match status" value="1"/>
</dbReference>
<feature type="domain" description="Fido" evidence="1">
    <location>
        <begin position="38"/>
        <end position="154"/>
    </location>
</feature>
<dbReference type="RefSeq" id="WP_015504725.1">
    <property type="nucleotide sequence ID" value="NZ_CP017686.1"/>
</dbReference>
<dbReference type="SUPFAM" id="SSF140931">
    <property type="entry name" value="Fic-like"/>
    <property type="match status" value="1"/>
</dbReference>
<proteinExistence type="predicted"/>
<dbReference type="AlphaFoldDB" id="A0A3G3IGY3"/>
<dbReference type="InterPro" id="IPR053737">
    <property type="entry name" value="Type_II_TA_Toxin"/>
</dbReference>
<dbReference type="GO" id="GO:0016301">
    <property type="term" value="F:kinase activity"/>
    <property type="evidence" value="ECO:0007669"/>
    <property type="project" value="InterPro"/>
</dbReference>
<dbReference type="PROSITE" id="PS51459">
    <property type="entry name" value="FIDO"/>
    <property type="match status" value="1"/>
</dbReference>
<evidence type="ECO:0000313" key="2">
    <source>
        <dbReference type="EMBL" id="AYQ54989.1"/>
    </source>
</evidence>
<dbReference type="NCBIfam" id="TIGR01550">
    <property type="entry name" value="DOC_P1"/>
    <property type="match status" value="1"/>
</dbReference>